<dbReference type="GeneID" id="97488553"/>
<reference evidence="3" key="3">
    <citation type="submission" date="2016-08" db="EMBL/GenBank/DDBJ databases">
        <title>Sequencing, assembly and comparative genomics of S. aureofaciens ATCC 10762.</title>
        <authorList>
            <person name="Gradnigo J.S."/>
            <person name="Johnson N."/>
            <person name="Somerville G.A."/>
        </authorList>
    </citation>
    <scope>NUCLEOTIDE SEQUENCE [LARGE SCALE GENOMIC DNA]</scope>
    <source>
        <strain evidence="3">ATCC 10762 / DSM 40127 / CCM 3239 / JCM 4008 / LMG 5968 / NBRC 12843 / NCIMB 8234 / A-377</strain>
    </source>
</reference>
<accession>A0A8H9LT58</accession>
<reference evidence="1" key="1">
    <citation type="journal article" date="2014" name="Int. J. Syst. Evol. Microbiol.">
        <title>Complete genome sequence of Corynebacterium casei LMG S-19264T (=DSM 44701T), isolated from a smear-ripened cheese.</title>
        <authorList>
            <consortium name="US DOE Joint Genome Institute (JGI-PGF)"/>
            <person name="Walter F."/>
            <person name="Albersmeier A."/>
            <person name="Kalinowski J."/>
            <person name="Ruckert C."/>
        </authorList>
    </citation>
    <scope>NUCLEOTIDE SEQUENCE</scope>
    <source>
        <strain evidence="1">JCM 4434</strain>
    </source>
</reference>
<dbReference type="Proteomes" id="UP000610124">
    <property type="component" value="Unassembled WGS sequence"/>
</dbReference>
<name>A0A1E7N398_KITAU</name>
<reference evidence="2" key="4">
    <citation type="submission" date="2016-08" db="EMBL/GenBank/DDBJ databases">
        <title>Sequencing, Assembly and Comparative Genomics of S. aureofaciens ATCC 10762.</title>
        <authorList>
            <person name="Gradnigo J.S."/>
            <person name="Johnson N."/>
            <person name="Somerville G.A."/>
        </authorList>
    </citation>
    <scope>NUCLEOTIDE SEQUENCE [LARGE SCALE GENOMIC DNA]</scope>
    <source>
        <strain evidence="2">ATCC 10762</strain>
    </source>
</reference>
<accession>A0A1E7N398</accession>
<gene>
    <name evidence="1" type="ORF">GCM10010502_55840</name>
    <name evidence="2" type="ORF">HS99_0033710</name>
</gene>
<reference evidence="2 3" key="2">
    <citation type="submission" date="2014-07" db="EMBL/GenBank/DDBJ databases">
        <authorList>
            <person name="Zhang J.E."/>
            <person name="Yang H."/>
            <person name="Guo J."/>
            <person name="Deng Z."/>
            <person name="Luo H."/>
            <person name="Luo M."/>
            <person name="Zhao B."/>
        </authorList>
    </citation>
    <scope>NUCLEOTIDE SEQUENCE [LARGE SCALE GENOMIC DNA]</scope>
    <source>
        <strain evidence="2">ATCC 10762</strain>
        <strain evidence="3">ATCC 10762 / DSM 40127 / CCM 3239 / JCM 4008 / LMG 5968 / NBRC 12843 / NCIMB 8234 / A-377</strain>
    </source>
</reference>
<sequence length="94" mass="9834">MTTNDNRAGQRSLIESQVADFKNLSATATRTARQLAALKAEPHADPATIASVQETLSAEEEQLAEMAAAGKAAVEEFQGECVGQTLPPGAAEFC</sequence>
<organism evidence="2 3">
    <name type="scientific">Kitasatospora aureofaciens</name>
    <name type="common">Streptomyces aureofaciens</name>
    <dbReference type="NCBI Taxonomy" id="1894"/>
    <lineage>
        <taxon>Bacteria</taxon>
        <taxon>Bacillati</taxon>
        <taxon>Actinomycetota</taxon>
        <taxon>Actinomycetes</taxon>
        <taxon>Kitasatosporales</taxon>
        <taxon>Streptomycetaceae</taxon>
        <taxon>Kitasatospora</taxon>
    </lineage>
</organism>
<comment type="caution">
    <text evidence="2">The sequence shown here is derived from an EMBL/GenBank/DDBJ whole genome shotgun (WGS) entry which is preliminary data.</text>
</comment>
<dbReference type="EMBL" id="BMUB01000016">
    <property type="protein sequence ID" value="GGU94813.1"/>
    <property type="molecule type" value="Genomic_DNA"/>
</dbReference>
<proteinExistence type="predicted"/>
<dbReference type="AlphaFoldDB" id="A0A1E7N398"/>
<dbReference type="Proteomes" id="UP000037395">
    <property type="component" value="Unassembled WGS sequence"/>
</dbReference>
<protein>
    <submittedName>
        <fullName evidence="2">Uncharacterized protein</fullName>
    </submittedName>
</protein>
<evidence type="ECO:0000313" key="1">
    <source>
        <dbReference type="EMBL" id="GGU94813.1"/>
    </source>
</evidence>
<evidence type="ECO:0000313" key="2">
    <source>
        <dbReference type="EMBL" id="OEV35145.1"/>
    </source>
</evidence>
<dbReference type="KEGG" id="kau:B6264_05545"/>
<dbReference type="RefSeq" id="WP_030285391.1">
    <property type="nucleotide sequence ID" value="NZ_BMUB01000016.1"/>
</dbReference>
<dbReference type="EMBL" id="JPRF03000038">
    <property type="protein sequence ID" value="OEV35145.1"/>
    <property type="molecule type" value="Genomic_DNA"/>
</dbReference>
<evidence type="ECO:0000313" key="3">
    <source>
        <dbReference type="Proteomes" id="UP000037395"/>
    </source>
</evidence>
<reference evidence="1" key="5">
    <citation type="submission" date="2020-09" db="EMBL/GenBank/DDBJ databases">
        <authorList>
            <person name="Sun Q."/>
            <person name="Ohkuma M."/>
        </authorList>
    </citation>
    <scope>NUCLEOTIDE SEQUENCE</scope>
    <source>
        <strain evidence="1">JCM 4434</strain>
    </source>
</reference>
<keyword evidence="3" id="KW-1185">Reference proteome</keyword>